<dbReference type="GO" id="GO:0004521">
    <property type="term" value="F:RNA endonuclease activity"/>
    <property type="evidence" value="ECO:0007669"/>
    <property type="project" value="TreeGrafter"/>
</dbReference>
<proteinExistence type="predicted"/>
<dbReference type="PANTHER" id="PTHR33988:SF3">
    <property type="entry name" value="ENDORIBONUCLEASE TOXIN CHPB-RELATED"/>
    <property type="match status" value="1"/>
</dbReference>
<comment type="caution">
    <text evidence="1">The sequence shown here is derived from an EMBL/GenBank/DDBJ whole genome shotgun (WGS) entry which is preliminary data.</text>
</comment>
<dbReference type="STRING" id="797473.HMPREF9080_01733"/>
<protein>
    <submittedName>
        <fullName evidence="1">Putative PemK-like protein 2</fullName>
    </submittedName>
</protein>
<name>G9ZG30_9GAMM</name>
<dbReference type="PANTHER" id="PTHR33988">
    <property type="entry name" value="ENDORIBONUCLEASE MAZF-RELATED"/>
    <property type="match status" value="1"/>
</dbReference>
<gene>
    <name evidence="1" type="ORF">HMPREF9080_01733</name>
</gene>
<dbReference type="HOGENOM" id="CLU_121823_2_3_6"/>
<dbReference type="RefSeq" id="WP_006985733.1">
    <property type="nucleotide sequence ID" value="NZ_JH417935.1"/>
</dbReference>
<dbReference type="GO" id="GO:0016075">
    <property type="term" value="P:rRNA catabolic process"/>
    <property type="evidence" value="ECO:0007669"/>
    <property type="project" value="TreeGrafter"/>
</dbReference>
<dbReference type="GO" id="GO:0003677">
    <property type="term" value="F:DNA binding"/>
    <property type="evidence" value="ECO:0007669"/>
    <property type="project" value="InterPro"/>
</dbReference>
<organism evidence="1 2">
    <name type="scientific">Cardiobacterium valvarum F0432</name>
    <dbReference type="NCBI Taxonomy" id="797473"/>
    <lineage>
        <taxon>Bacteria</taxon>
        <taxon>Pseudomonadati</taxon>
        <taxon>Pseudomonadota</taxon>
        <taxon>Gammaproteobacteria</taxon>
        <taxon>Cardiobacteriales</taxon>
        <taxon>Cardiobacteriaceae</taxon>
        <taxon>Cardiobacterium</taxon>
    </lineage>
</organism>
<dbReference type="EMBL" id="AGCM01000100">
    <property type="protein sequence ID" value="EHM53479.1"/>
    <property type="molecule type" value="Genomic_DNA"/>
</dbReference>
<dbReference type="Gene3D" id="2.30.30.110">
    <property type="match status" value="1"/>
</dbReference>
<evidence type="ECO:0000313" key="1">
    <source>
        <dbReference type="EMBL" id="EHM53479.1"/>
    </source>
</evidence>
<dbReference type="InterPro" id="IPR011067">
    <property type="entry name" value="Plasmid_toxin/cell-grow_inhib"/>
</dbReference>
<dbReference type="GO" id="GO:0006402">
    <property type="term" value="P:mRNA catabolic process"/>
    <property type="evidence" value="ECO:0007669"/>
    <property type="project" value="TreeGrafter"/>
</dbReference>
<accession>G9ZG30</accession>
<evidence type="ECO:0000313" key="2">
    <source>
        <dbReference type="Proteomes" id="UP000004750"/>
    </source>
</evidence>
<sequence length="111" mass="12329">MSRYIPARGDIIYIDLDPAVGREIQKRRPALVVSSQQFSRQTGFVWVCPITSTIRGNNAEVAIEGDSVNGVAISIQLKSLDYQERNAEFVEKADQIAVETMTMLLQALLSD</sequence>
<dbReference type="PATRIC" id="fig|797473.3.peg.1403"/>
<reference evidence="1 2" key="1">
    <citation type="submission" date="2011-08" db="EMBL/GenBank/DDBJ databases">
        <authorList>
            <person name="Weinstock G."/>
            <person name="Sodergren E."/>
            <person name="Clifton S."/>
            <person name="Fulton L."/>
            <person name="Fulton B."/>
            <person name="Courtney L."/>
            <person name="Fronick C."/>
            <person name="Harrison M."/>
            <person name="Strong C."/>
            <person name="Farmer C."/>
            <person name="Delahaunty K."/>
            <person name="Markovic C."/>
            <person name="Hall O."/>
            <person name="Minx P."/>
            <person name="Tomlinson C."/>
            <person name="Mitreva M."/>
            <person name="Hou S."/>
            <person name="Chen J."/>
            <person name="Wollam A."/>
            <person name="Pepin K.H."/>
            <person name="Johnson M."/>
            <person name="Bhonagiri V."/>
            <person name="Zhang X."/>
            <person name="Suruliraj S."/>
            <person name="Warren W."/>
            <person name="Chinwalla A."/>
            <person name="Mardis E.R."/>
            <person name="Wilson R.K."/>
        </authorList>
    </citation>
    <scope>NUCLEOTIDE SEQUENCE [LARGE SCALE GENOMIC DNA]</scope>
    <source>
        <strain evidence="1 2">F0432</strain>
    </source>
</reference>
<dbReference type="AlphaFoldDB" id="G9ZG30"/>
<dbReference type="InterPro" id="IPR003477">
    <property type="entry name" value="PemK-like"/>
</dbReference>
<dbReference type="Proteomes" id="UP000004750">
    <property type="component" value="Unassembled WGS sequence"/>
</dbReference>
<dbReference type="Pfam" id="PF02452">
    <property type="entry name" value="PemK_toxin"/>
    <property type="match status" value="1"/>
</dbReference>
<dbReference type="SUPFAM" id="SSF50118">
    <property type="entry name" value="Cell growth inhibitor/plasmid maintenance toxic component"/>
    <property type="match status" value="1"/>
</dbReference>